<evidence type="ECO:0000256" key="6">
    <source>
        <dbReference type="SAM" id="Phobius"/>
    </source>
</evidence>
<evidence type="ECO:0000256" key="1">
    <source>
        <dbReference type="ARBA" id="ARBA00004651"/>
    </source>
</evidence>
<evidence type="ECO:0000259" key="7">
    <source>
        <dbReference type="Pfam" id="PF02687"/>
    </source>
</evidence>
<evidence type="ECO:0000313" key="8">
    <source>
        <dbReference type="EMBL" id="CBL17232.1"/>
    </source>
</evidence>
<keyword evidence="3 6" id="KW-0812">Transmembrane</keyword>
<gene>
    <name evidence="8" type="ordered locus">RUM_10790</name>
</gene>
<keyword evidence="5 6" id="KW-0472">Membrane</keyword>
<dbReference type="Pfam" id="PF02687">
    <property type="entry name" value="FtsX"/>
    <property type="match status" value="1"/>
</dbReference>
<dbReference type="STRING" id="213810.RUM_10790"/>
<dbReference type="InterPro" id="IPR003838">
    <property type="entry name" value="ABC3_permease_C"/>
</dbReference>
<evidence type="ECO:0000256" key="2">
    <source>
        <dbReference type="ARBA" id="ARBA00022475"/>
    </source>
</evidence>
<feature type="transmembrane region" description="Helical" evidence="6">
    <location>
        <begin position="20"/>
        <end position="43"/>
    </location>
</feature>
<feature type="transmembrane region" description="Helical" evidence="6">
    <location>
        <begin position="296"/>
        <end position="320"/>
    </location>
</feature>
<name>D4LC87_RUMC1</name>
<feature type="domain" description="ABC3 transporter permease C-terminal" evidence="7">
    <location>
        <begin position="256"/>
        <end position="363"/>
    </location>
</feature>
<proteinExistence type="predicted"/>
<dbReference type="KEGG" id="rch:RUM_10790"/>
<dbReference type="GeneID" id="83155826"/>
<protein>
    <submittedName>
        <fullName evidence="8">Predicted permease</fullName>
    </submittedName>
</protein>
<dbReference type="EMBL" id="FP929052">
    <property type="protein sequence ID" value="CBL17232.1"/>
    <property type="molecule type" value="Genomic_DNA"/>
</dbReference>
<keyword evidence="2" id="KW-1003">Cell membrane</keyword>
<dbReference type="HOGENOM" id="CLU_729341_0_0_9"/>
<keyword evidence="4 6" id="KW-1133">Transmembrane helix</keyword>
<organism evidence="8 9">
    <name type="scientific">Ruminococcus champanellensis (strain DSM 18848 / JCM 17042 / KCTC 15320 / 18P13)</name>
    <dbReference type="NCBI Taxonomy" id="213810"/>
    <lineage>
        <taxon>Bacteria</taxon>
        <taxon>Bacillati</taxon>
        <taxon>Bacillota</taxon>
        <taxon>Clostridia</taxon>
        <taxon>Eubacteriales</taxon>
        <taxon>Oscillospiraceae</taxon>
        <taxon>Ruminococcus</taxon>
    </lineage>
</organism>
<dbReference type="RefSeq" id="WP_015558139.1">
    <property type="nucleotide sequence ID" value="NC_021039.1"/>
</dbReference>
<dbReference type="PATRIC" id="fig|213810.4.peg.977"/>
<evidence type="ECO:0000256" key="5">
    <source>
        <dbReference type="ARBA" id="ARBA00023136"/>
    </source>
</evidence>
<keyword evidence="9" id="KW-1185">Reference proteome</keyword>
<dbReference type="Proteomes" id="UP000007054">
    <property type="component" value="Chromosome"/>
</dbReference>
<evidence type="ECO:0000313" key="9">
    <source>
        <dbReference type="Proteomes" id="UP000007054"/>
    </source>
</evidence>
<dbReference type="GO" id="GO:0005886">
    <property type="term" value="C:plasma membrane"/>
    <property type="evidence" value="ECO:0007669"/>
    <property type="project" value="UniProtKB-SubCell"/>
</dbReference>
<reference evidence="8" key="2">
    <citation type="submission" date="2010-03" db="EMBL/GenBank/DDBJ databases">
        <authorList>
            <person name="Pajon A."/>
        </authorList>
    </citation>
    <scope>NUCLEOTIDE SEQUENCE</scope>
    <source>
        <strain evidence="8">Type strain: 18P13</strain>
    </source>
</reference>
<feature type="transmembrane region" description="Helical" evidence="6">
    <location>
        <begin position="249"/>
        <end position="270"/>
    </location>
</feature>
<dbReference type="AlphaFoldDB" id="D4LC87"/>
<evidence type="ECO:0000256" key="3">
    <source>
        <dbReference type="ARBA" id="ARBA00022692"/>
    </source>
</evidence>
<reference evidence="8" key="1">
    <citation type="submission" date="2010-03" db="EMBL/GenBank/DDBJ databases">
        <title>The genome sequence of Ruminococcus sp. 18P13.</title>
        <authorList>
            <consortium name="metaHIT consortium -- http://www.metahit.eu/"/>
            <person name="Pajon A."/>
            <person name="Turner K."/>
            <person name="Parkhill J."/>
            <person name="Bernalier A."/>
        </authorList>
    </citation>
    <scope>NUCLEOTIDE SEQUENCE [LARGE SCALE GENOMIC DNA]</scope>
    <source>
        <strain evidence="8">Type strain: 18P13</strain>
    </source>
</reference>
<evidence type="ECO:0000256" key="4">
    <source>
        <dbReference type="ARBA" id="ARBA00022989"/>
    </source>
</evidence>
<feature type="transmembrane region" description="Helical" evidence="6">
    <location>
        <begin position="340"/>
        <end position="363"/>
    </location>
</feature>
<accession>D4LC87</accession>
<comment type="subcellular location">
    <subcellularLocation>
        <location evidence="1">Cell membrane</location>
        <topology evidence="1">Multi-pass membrane protein</topology>
    </subcellularLocation>
</comment>
<sequence>MKQIRLMLHRMQLQQRSQRLFTILLVLAQVFAVFIVLFGSAAIQSTLVKQKVLDENQRNFTVYMLSYSDTETEQKLIGYQEVEGVQQPVYEESPKVDYSHAVSLNELQQAVQAIADSSIMGYPERVWVKGEWNGHSYGFPLLQPVGTQDMPEVILDPCVFPDYKVGDTITYAGITCRVSAISDMKTSNITTEDIRAIPEDVSCYRVEFNYADFPTTAQAEQMQNLLKEQFPGYTELYMPETLDPLTAQFQFTTLAMTVLMLLAVLLNLCYAQMYQFRLRQHTFSVYRMCGARQSDVLGICLFESLLIAALCYVGTALAFHFCLRHTIAEWYEGADSLYTLRFYVLLGLAYLALLLFMLLPPLFRFLRREVMTSEREATL</sequence>